<name>A0ABD1ERQ7_HYPHA</name>
<reference evidence="2 3" key="1">
    <citation type="submission" date="2024-05" db="EMBL/GenBank/DDBJ databases">
        <title>Genetic variation in Jamaican populations of the coffee berry borer (Hypothenemus hampei).</title>
        <authorList>
            <person name="Errbii M."/>
            <person name="Myrie A."/>
        </authorList>
    </citation>
    <scope>NUCLEOTIDE SEQUENCE [LARGE SCALE GENOMIC DNA]</scope>
    <source>
        <strain evidence="2">JA-Hopewell-2020-01-JO</strain>
        <tissue evidence="2">Whole body</tissue>
    </source>
</reference>
<evidence type="ECO:0000313" key="3">
    <source>
        <dbReference type="Proteomes" id="UP001566132"/>
    </source>
</evidence>
<feature type="compositionally biased region" description="Low complexity" evidence="1">
    <location>
        <begin position="14"/>
        <end position="23"/>
    </location>
</feature>
<comment type="caution">
    <text evidence="2">The sequence shown here is derived from an EMBL/GenBank/DDBJ whole genome shotgun (WGS) entry which is preliminary data.</text>
</comment>
<dbReference type="Proteomes" id="UP001566132">
    <property type="component" value="Unassembled WGS sequence"/>
</dbReference>
<dbReference type="AlphaFoldDB" id="A0ABD1ERQ7"/>
<gene>
    <name evidence="2" type="ORF">ABEB36_008996</name>
</gene>
<proteinExistence type="predicted"/>
<protein>
    <submittedName>
        <fullName evidence="2">Uncharacterized protein</fullName>
    </submittedName>
</protein>
<evidence type="ECO:0000256" key="1">
    <source>
        <dbReference type="SAM" id="MobiDB-lite"/>
    </source>
</evidence>
<organism evidence="2 3">
    <name type="scientific">Hypothenemus hampei</name>
    <name type="common">Coffee berry borer</name>
    <dbReference type="NCBI Taxonomy" id="57062"/>
    <lineage>
        <taxon>Eukaryota</taxon>
        <taxon>Metazoa</taxon>
        <taxon>Ecdysozoa</taxon>
        <taxon>Arthropoda</taxon>
        <taxon>Hexapoda</taxon>
        <taxon>Insecta</taxon>
        <taxon>Pterygota</taxon>
        <taxon>Neoptera</taxon>
        <taxon>Endopterygota</taxon>
        <taxon>Coleoptera</taxon>
        <taxon>Polyphaga</taxon>
        <taxon>Cucujiformia</taxon>
        <taxon>Curculionidae</taxon>
        <taxon>Scolytinae</taxon>
        <taxon>Hypothenemus</taxon>
    </lineage>
</organism>
<keyword evidence="3" id="KW-1185">Reference proteome</keyword>
<accession>A0ABD1ERQ7</accession>
<sequence>MISSHDETQPETPPTLAAISPSLPSSPPPSSTISVEGSVDGPVTGSVDGIVKERIKKRKRTTAEQFLKDAISHYSDLRKTGANPDYNQTQNKGTFPIGVSVEKYTIPSENEVYQFPGLRLNRILIFFVNYNSRYIPNWTATRDVKKITSFASSQSVARNGAGTYFFKLLMPTPFLATL</sequence>
<feature type="region of interest" description="Disordered" evidence="1">
    <location>
        <begin position="1"/>
        <end position="40"/>
    </location>
</feature>
<dbReference type="EMBL" id="JBDJPC010000006">
    <property type="protein sequence ID" value="KAL1498150.1"/>
    <property type="molecule type" value="Genomic_DNA"/>
</dbReference>
<evidence type="ECO:0000313" key="2">
    <source>
        <dbReference type="EMBL" id="KAL1498150.1"/>
    </source>
</evidence>